<dbReference type="RefSeq" id="WP_073599710.1">
    <property type="nucleotide sequence ID" value="NZ_MRCB01000012.1"/>
</dbReference>
<evidence type="ECO:0000313" key="1">
    <source>
        <dbReference type="EMBL" id="OKH22741.1"/>
    </source>
</evidence>
<dbReference type="EMBL" id="MRCB01000012">
    <property type="protein sequence ID" value="OKH22741.1"/>
    <property type="molecule type" value="Genomic_DNA"/>
</dbReference>
<gene>
    <name evidence="1" type="ORF">NIES593_11460</name>
</gene>
<keyword evidence="2" id="KW-1185">Reference proteome</keyword>
<accession>A0A1U7HGR1</accession>
<dbReference type="Proteomes" id="UP000186868">
    <property type="component" value="Unassembled WGS sequence"/>
</dbReference>
<dbReference type="AlphaFoldDB" id="A0A1U7HGR1"/>
<name>A0A1U7HGR1_9CYAN</name>
<evidence type="ECO:0000313" key="2">
    <source>
        <dbReference type="Proteomes" id="UP000186868"/>
    </source>
</evidence>
<comment type="caution">
    <text evidence="1">The sequence shown here is derived from an EMBL/GenBank/DDBJ whole genome shotgun (WGS) entry which is preliminary data.</text>
</comment>
<sequence length="196" mass="21954">MLSQIVRPLVQTQIRLLANSQKTRETLLETVSRWLGYLGVRACVTHLAPQSDRIHVCLSVSKPESCDASDWQKILQHLEQSPQTDEFSSDTYDRMSLSQQNKLARLLAYLIQAGTEQPSNWDEISPQLERLNLDRSILAGIKSALKVPQSPDQLLKGLEPDLAAIALPIAVSIVWLDRSINQKENSALMALLEAMK</sequence>
<reference evidence="1 2" key="1">
    <citation type="submission" date="2016-11" db="EMBL/GenBank/DDBJ databases">
        <title>Draft Genome Sequences of Nine Cyanobacterial Strains from Diverse Habitats.</title>
        <authorList>
            <person name="Zhu T."/>
            <person name="Hou S."/>
            <person name="Lu X."/>
            <person name="Hess W.R."/>
        </authorList>
    </citation>
    <scope>NUCLEOTIDE SEQUENCE [LARGE SCALE GENOMIC DNA]</scope>
    <source>
        <strain evidence="1 2">NIES-593</strain>
    </source>
</reference>
<proteinExistence type="predicted"/>
<dbReference type="OrthoDB" id="531086at2"/>
<organism evidence="1 2">
    <name type="scientific">Hydrococcus rivularis NIES-593</name>
    <dbReference type="NCBI Taxonomy" id="1921803"/>
    <lineage>
        <taxon>Bacteria</taxon>
        <taxon>Bacillati</taxon>
        <taxon>Cyanobacteriota</taxon>
        <taxon>Cyanophyceae</taxon>
        <taxon>Pleurocapsales</taxon>
        <taxon>Hydrococcaceae</taxon>
        <taxon>Hydrococcus</taxon>
    </lineage>
</organism>
<protein>
    <submittedName>
        <fullName evidence="1">Uncharacterized protein</fullName>
    </submittedName>
</protein>